<dbReference type="Proteomes" id="UP000499080">
    <property type="component" value="Unassembled WGS sequence"/>
</dbReference>
<gene>
    <name evidence="2" type="ORF">AVEN_43469_1</name>
</gene>
<evidence type="ECO:0000313" key="3">
    <source>
        <dbReference type="Proteomes" id="UP000499080"/>
    </source>
</evidence>
<evidence type="ECO:0000313" key="2">
    <source>
        <dbReference type="EMBL" id="GBN23076.1"/>
    </source>
</evidence>
<comment type="caution">
    <text evidence="2">The sequence shown here is derived from an EMBL/GenBank/DDBJ whole genome shotgun (WGS) entry which is preliminary data.</text>
</comment>
<proteinExistence type="predicted"/>
<feature type="region of interest" description="Disordered" evidence="1">
    <location>
        <begin position="1"/>
        <end position="49"/>
    </location>
</feature>
<evidence type="ECO:0000256" key="1">
    <source>
        <dbReference type="SAM" id="MobiDB-lite"/>
    </source>
</evidence>
<name>A0A4Y2MBI7_ARAVE</name>
<dbReference type="AlphaFoldDB" id="A0A4Y2MBI7"/>
<organism evidence="2 3">
    <name type="scientific">Araneus ventricosus</name>
    <name type="common">Orbweaver spider</name>
    <name type="synonym">Epeira ventricosa</name>
    <dbReference type="NCBI Taxonomy" id="182803"/>
    <lineage>
        <taxon>Eukaryota</taxon>
        <taxon>Metazoa</taxon>
        <taxon>Ecdysozoa</taxon>
        <taxon>Arthropoda</taxon>
        <taxon>Chelicerata</taxon>
        <taxon>Arachnida</taxon>
        <taxon>Araneae</taxon>
        <taxon>Araneomorphae</taxon>
        <taxon>Entelegynae</taxon>
        <taxon>Araneoidea</taxon>
        <taxon>Araneidae</taxon>
        <taxon>Araneus</taxon>
    </lineage>
</organism>
<feature type="non-terminal residue" evidence="2">
    <location>
        <position position="49"/>
    </location>
</feature>
<keyword evidence="3" id="KW-1185">Reference proteome</keyword>
<sequence>MDTSETISNEKGATKYEPNVAVDNFNLSDELHGPESLPNYGESSHSTLT</sequence>
<protein>
    <submittedName>
        <fullName evidence="2">Uncharacterized protein</fullName>
    </submittedName>
</protein>
<accession>A0A4Y2MBI7</accession>
<dbReference type="OrthoDB" id="10053386at2759"/>
<feature type="compositionally biased region" description="Polar residues" evidence="1">
    <location>
        <begin position="1"/>
        <end position="11"/>
    </location>
</feature>
<reference evidence="2 3" key="1">
    <citation type="journal article" date="2019" name="Sci. Rep.">
        <title>Orb-weaving spider Araneus ventricosus genome elucidates the spidroin gene catalogue.</title>
        <authorList>
            <person name="Kono N."/>
            <person name="Nakamura H."/>
            <person name="Ohtoshi R."/>
            <person name="Moran D.A.P."/>
            <person name="Shinohara A."/>
            <person name="Yoshida Y."/>
            <person name="Fujiwara M."/>
            <person name="Mori M."/>
            <person name="Tomita M."/>
            <person name="Arakawa K."/>
        </authorList>
    </citation>
    <scope>NUCLEOTIDE SEQUENCE [LARGE SCALE GENOMIC DNA]</scope>
</reference>
<dbReference type="EMBL" id="BGPR01122034">
    <property type="protein sequence ID" value="GBN23076.1"/>
    <property type="molecule type" value="Genomic_DNA"/>
</dbReference>